<dbReference type="Proteomes" id="UP000838763">
    <property type="component" value="Unassembled WGS sequence"/>
</dbReference>
<evidence type="ECO:0000313" key="3">
    <source>
        <dbReference type="EMBL" id="CAI4210441.1"/>
    </source>
</evidence>
<evidence type="ECO:0000256" key="1">
    <source>
        <dbReference type="SAM" id="MobiDB-lite"/>
    </source>
</evidence>
<reference evidence="3" key="1">
    <citation type="submission" date="2022-11" db="EMBL/GenBank/DDBJ databases">
        <authorList>
            <person name="Scott C."/>
            <person name="Bruce N."/>
        </authorList>
    </citation>
    <scope>NUCLEOTIDE SEQUENCE</scope>
</reference>
<dbReference type="OrthoDB" id="5154006at2759"/>
<dbReference type="InterPro" id="IPR001005">
    <property type="entry name" value="SANT/Myb"/>
</dbReference>
<accession>A0A9P1M5P7</accession>
<dbReference type="SUPFAM" id="SSF46689">
    <property type="entry name" value="Homeodomain-like"/>
    <property type="match status" value="1"/>
</dbReference>
<dbReference type="Gene3D" id="1.10.10.60">
    <property type="entry name" value="Homeodomain-like"/>
    <property type="match status" value="1"/>
</dbReference>
<organism evidence="3 4">
    <name type="scientific">Parascedosporium putredinis</name>
    <dbReference type="NCBI Taxonomy" id="1442378"/>
    <lineage>
        <taxon>Eukaryota</taxon>
        <taxon>Fungi</taxon>
        <taxon>Dikarya</taxon>
        <taxon>Ascomycota</taxon>
        <taxon>Pezizomycotina</taxon>
        <taxon>Sordariomycetes</taxon>
        <taxon>Hypocreomycetidae</taxon>
        <taxon>Microascales</taxon>
        <taxon>Microascaceae</taxon>
        <taxon>Parascedosporium</taxon>
    </lineage>
</organism>
<sequence>MSRQFPELHGIDRASHMLEPTEENIIFKQGMGGEGFKLSAKEVAEVMDQLKTSNTGDSSSKGERVSLGSSQAGDVFPATIGASSPGSSETEDTKTSESEDGSSGFEIPSLEALYPATSKTEYSSAYGCEGKSASAEKDGSASSMLNRAWTESQDSLLVSLKQSGETWSLIASALGRNKKKVQQRYKTLVREQSLLQNSPSDDDDESEFDQLLHIQQQIRKNLHPAYLGLDPESRFMKQDCKVLAEVEDKMQRGKWLEMQANFSNATGKMVPLSIIRARCEAMNAEERTRARDDKIAAWKAGLNDSEHLDPNGPSDVGSMGF</sequence>
<proteinExistence type="predicted"/>
<evidence type="ECO:0000313" key="4">
    <source>
        <dbReference type="Proteomes" id="UP000838763"/>
    </source>
</evidence>
<feature type="compositionally biased region" description="Polar residues" evidence="1">
    <location>
        <begin position="50"/>
        <end position="59"/>
    </location>
</feature>
<dbReference type="InterPro" id="IPR009057">
    <property type="entry name" value="Homeodomain-like_sf"/>
</dbReference>
<dbReference type="PROSITE" id="PS50090">
    <property type="entry name" value="MYB_LIKE"/>
    <property type="match status" value="1"/>
</dbReference>
<feature type="domain" description="Myb-like" evidence="2">
    <location>
        <begin position="141"/>
        <end position="189"/>
    </location>
</feature>
<name>A0A9P1M5P7_9PEZI</name>
<gene>
    <name evidence="3" type="ORF">PPNO1_LOCUS244</name>
</gene>
<comment type="caution">
    <text evidence="3">The sequence shown here is derived from an EMBL/GenBank/DDBJ whole genome shotgun (WGS) entry which is preliminary data.</text>
</comment>
<dbReference type="Pfam" id="PF13921">
    <property type="entry name" value="Myb_DNA-bind_6"/>
    <property type="match status" value="1"/>
</dbReference>
<dbReference type="EMBL" id="CALLCH030000001">
    <property type="protein sequence ID" value="CAI4210441.1"/>
    <property type="molecule type" value="Genomic_DNA"/>
</dbReference>
<protein>
    <recommendedName>
        <fullName evidence="2">Myb-like domain-containing protein</fullName>
    </recommendedName>
</protein>
<evidence type="ECO:0000259" key="2">
    <source>
        <dbReference type="PROSITE" id="PS50090"/>
    </source>
</evidence>
<feature type="region of interest" description="Disordered" evidence="1">
    <location>
        <begin position="49"/>
        <end position="108"/>
    </location>
</feature>
<keyword evidence="4" id="KW-1185">Reference proteome</keyword>
<dbReference type="AlphaFoldDB" id="A0A9P1M5P7"/>